<dbReference type="Pfam" id="PF08238">
    <property type="entry name" value="Sel1"/>
    <property type="match status" value="5"/>
</dbReference>
<keyword evidence="6" id="KW-0802">TPR repeat</keyword>
<evidence type="ECO:0000256" key="2">
    <source>
        <dbReference type="ARBA" id="ARBA00008486"/>
    </source>
</evidence>
<sequence>MKNFIKVIISGSLFLLLGCSSDKTLSLVDNEQVCNNKNFKGCDTAANYYMKKKEYQKAVTYAKIGCNNNKAKSCEVLGKAYLDGKQVKKNLNKGLKFLEKSCTIGDGYVGCHDLAVRYSIIGFGIQKDYVKSSKYFKIACEKGLYAEACYYLAFNYEYGRGMQKNDGLSVYYYRKALDFYKKECKNDFNGCKNVGEMYQDGKGVSKDLKKALEYYHIGCEKNDGTSCFKIGMMYQFAKTYDQTQGYLIEDAAKAKEYYLQACDNKYILGCETFAKLNK</sequence>
<evidence type="ECO:0000256" key="1">
    <source>
        <dbReference type="ARBA" id="ARBA00001526"/>
    </source>
</evidence>
<keyword evidence="4" id="KW-0677">Repeat</keyword>
<dbReference type="GO" id="GO:0008800">
    <property type="term" value="F:beta-lactamase activity"/>
    <property type="evidence" value="ECO:0007669"/>
    <property type="project" value="UniProtKB-EC"/>
</dbReference>
<dbReference type="EMBL" id="CACVAS010000058">
    <property type="protein sequence ID" value="CAA6811193.1"/>
    <property type="molecule type" value="Genomic_DNA"/>
</dbReference>
<name>A0A6S6T7P2_9BACT</name>
<gene>
    <name evidence="9" type="ORF">HELGO_WM148</name>
</gene>
<reference evidence="9" key="1">
    <citation type="submission" date="2020-01" db="EMBL/GenBank/DDBJ databases">
        <authorList>
            <person name="Meier V. D."/>
            <person name="Meier V D."/>
        </authorList>
    </citation>
    <scope>NUCLEOTIDE SEQUENCE</scope>
    <source>
        <strain evidence="9">HLG_WM_MAG_01</strain>
    </source>
</reference>
<dbReference type="EC" id="3.5.2.6" evidence="3"/>
<evidence type="ECO:0000256" key="5">
    <source>
        <dbReference type="ARBA" id="ARBA00022801"/>
    </source>
</evidence>
<dbReference type="InterPro" id="IPR011990">
    <property type="entry name" value="TPR-like_helical_dom_sf"/>
</dbReference>
<organism evidence="9">
    <name type="scientific">uncultured Sulfurovum sp</name>
    <dbReference type="NCBI Taxonomy" id="269237"/>
    <lineage>
        <taxon>Bacteria</taxon>
        <taxon>Pseudomonadati</taxon>
        <taxon>Campylobacterota</taxon>
        <taxon>Epsilonproteobacteria</taxon>
        <taxon>Campylobacterales</taxon>
        <taxon>Sulfurovaceae</taxon>
        <taxon>Sulfurovum</taxon>
        <taxon>environmental samples</taxon>
    </lineage>
</organism>
<evidence type="ECO:0000256" key="4">
    <source>
        <dbReference type="ARBA" id="ARBA00022737"/>
    </source>
</evidence>
<keyword evidence="5" id="KW-0378">Hydrolase</keyword>
<keyword evidence="8" id="KW-0046">Antibiotic resistance</keyword>
<evidence type="ECO:0000313" key="9">
    <source>
        <dbReference type="EMBL" id="CAA6811193.1"/>
    </source>
</evidence>
<comment type="catalytic activity">
    <reaction evidence="1">
        <text>a beta-lactam + H2O = a substituted beta-amino acid</text>
        <dbReference type="Rhea" id="RHEA:20401"/>
        <dbReference type="ChEBI" id="CHEBI:15377"/>
        <dbReference type="ChEBI" id="CHEBI:35627"/>
        <dbReference type="ChEBI" id="CHEBI:140347"/>
        <dbReference type="EC" id="3.5.2.6"/>
    </reaction>
</comment>
<evidence type="ECO:0000256" key="7">
    <source>
        <dbReference type="ARBA" id="ARBA00023157"/>
    </source>
</evidence>
<dbReference type="GO" id="GO:0046677">
    <property type="term" value="P:response to antibiotic"/>
    <property type="evidence" value="ECO:0007669"/>
    <property type="project" value="UniProtKB-KW"/>
</dbReference>
<dbReference type="InterPro" id="IPR040239">
    <property type="entry name" value="HcpB-like"/>
</dbReference>
<dbReference type="Gene3D" id="1.25.40.10">
    <property type="entry name" value="Tetratricopeptide repeat domain"/>
    <property type="match status" value="1"/>
</dbReference>
<dbReference type="AlphaFoldDB" id="A0A6S6T7P2"/>
<dbReference type="PANTHER" id="PTHR13891:SF1">
    <property type="entry name" value="CYTOCHROME C OXIDASE ASSEMBLY FACTOR 7"/>
    <property type="match status" value="1"/>
</dbReference>
<dbReference type="SMART" id="SM00671">
    <property type="entry name" value="SEL1"/>
    <property type="match status" value="5"/>
</dbReference>
<keyword evidence="7" id="KW-1015">Disulfide bond</keyword>
<comment type="similarity">
    <text evidence="2">Belongs to the hcp beta-lactamase family.</text>
</comment>
<dbReference type="SUPFAM" id="SSF81901">
    <property type="entry name" value="HCP-like"/>
    <property type="match status" value="2"/>
</dbReference>
<dbReference type="InterPro" id="IPR006597">
    <property type="entry name" value="Sel1-like"/>
</dbReference>
<dbReference type="PROSITE" id="PS51257">
    <property type="entry name" value="PROKAR_LIPOPROTEIN"/>
    <property type="match status" value="1"/>
</dbReference>
<proteinExistence type="inferred from homology"/>
<evidence type="ECO:0000256" key="3">
    <source>
        <dbReference type="ARBA" id="ARBA00012865"/>
    </source>
</evidence>
<evidence type="ECO:0000256" key="8">
    <source>
        <dbReference type="ARBA" id="ARBA00023251"/>
    </source>
</evidence>
<accession>A0A6S6T7P2</accession>
<dbReference type="PANTHER" id="PTHR13891">
    <property type="entry name" value="CYTOCHROME C OXIDASE ASSEMBLY FACTOR 7"/>
    <property type="match status" value="1"/>
</dbReference>
<evidence type="ECO:0000256" key="6">
    <source>
        <dbReference type="ARBA" id="ARBA00022803"/>
    </source>
</evidence>
<protein>
    <recommendedName>
        <fullName evidence="3">beta-lactamase</fullName>
        <ecNumber evidence="3">3.5.2.6</ecNumber>
    </recommendedName>
</protein>